<keyword evidence="6" id="KW-1185">Reference proteome</keyword>
<reference evidence="6" key="1">
    <citation type="submission" date="2016-11" db="EMBL/GenBank/DDBJ databases">
        <authorList>
            <person name="Varghese N."/>
            <person name="Submissions S."/>
        </authorList>
    </citation>
    <scope>NUCLEOTIDE SEQUENCE [LARGE SCALE GENOMIC DNA]</scope>
    <source>
        <strain evidence="6">CGMCC 1.8863</strain>
    </source>
</reference>
<feature type="domain" description="Tyr recombinase" evidence="4">
    <location>
        <begin position="222"/>
        <end position="410"/>
    </location>
</feature>
<protein>
    <submittedName>
        <fullName evidence="5">Site-specific recombinase XerD</fullName>
    </submittedName>
</protein>
<dbReference type="InterPro" id="IPR010998">
    <property type="entry name" value="Integrase_recombinase_N"/>
</dbReference>
<proteinExistence type="inferred from homology"/>
<dbReference type="InterPro" id="IPR025269">
    <property type="entry name" value="SAM-like_dom"/>
</dbReference>
<dbReference type="GO" id="GO:0003677">
    <property type="term" value="F:DNA binding"/>
    <property type="evidence" value="ECO:0007669"/>
    <property type="project" value="UniProtKB-KW"/>
</dbReference>
<dbReference type="EMBL" id="FQYX01000043">
    <property type="protein sequence ID" value="SHJ83721.1"/>
    <property type="molecule type" value="Genomic_DNA"/>
</dbReference>
<dbReference type="InterPro" id="IPR002104">
    <property type="entry name" value="Integrase_catalytic"/>
</dbReference>
<evidence type="ECO:0000259" key="4">
    <source>
        <dbReference type="PROSITE" id="PS51898"/>
    </source>
</evidence>
<evidence type="ECO:0000313" key="5">
    <source>
        <dbReference type="EMBL" id="SHJ83721.1"/>
    </source>
</evidence>
<evidence type="ECO:0000256" key="3">
    <source>
        <dbReference type="ARBA" id="ARBA00023172"/>
    </source>
</evidence>
<accession>A0A1M6MJR1</accession>
<dbReference type="InterPro" id="IPR013762">
    <property type="entry name" value="Integrase-like_cat_sf"/>
</dbReference>
<dbReference type="InterPro" id="IPR011010">
    <property type="entry name" value="DNA_brk_join_enz"/>
</dbReference>
<evidence type="ECO:0000313" key="6">
    <source>
        <dbReference type="Proteomes" id="UP000184231"/>
    </source>
</evidence>
<gene>
    <name evidence="5" type="ORF">SAMN04487911_1439</name>
</gene>
<dbReference type="PANTHER" id="PTHR30349:SF64">
    <property type="entry name" value="PROPHAGE INTEGRASE INTD-RELATED"/>
    <property type="match status" value="1"/>
</dbReference>
<dbReference type="InterPro" id="IPR050090">
    <property type="entry name" value="Tyrosine_recombinase_XerCD"/>
</dbReference>
<dbReference type="PROSITE" id="PS51898">
    <property type="entry name" value="TYR_RECOMBINASE"/>
    <property type="match status" value="1"/>
</dbReference>
<comment type="similarity">
    <text evidence="1">Belongs to the 'phage' integrase family.</text>
</comment>
<dbReference type="Proteomes" id="UP000184231">
    <property type="component" value="Unassembled WGS sequence"/>
</dbReference>
<keyword evidence="2" id="KW-0238">DNA-binding</keyword>
<dbReference type="Pfam" id="PF13102">
    <property type="entry name" value="Phage_int_SAM_5"/>
    <property type="match status" value="1"/>
</dbReference>
<dbReference type="Gene3D" id="1.10.443.10">
    <property type="entry name" value="Intergrase catalytic core"/>
    <property type="match status" value="1"/>
</dbReference>
<dbReference type="GO" id="GO:0015074">
    <property type="term" value="P:DNA integration"/>
    <property type="evidence" value="ECO:0007669"/>
    <property type="project" value="InterPro"/>
</dbReference>
<dbReference type="Gene3D" id="1.10.150.130">
    <property type="match status" value="1"/>
</dbReference>
<sequence length="413" mass="48739">MYLCCTRFWKEMINVKTVLRKKKLSTGAYPICLRITKDRQTKYFKTLFNATENEWNAKTGKFNKRNQNYIQNNRLIHKFQDRALQIIGELHLEKDDYTLEEFEKRYRIESNPIKNNVFEFWDEIIAENLLAGRTGNARVNKDSRYIVKLFHNSLKLTFREITPAFLHKFEVFLRARGGSDGGIGVKMRAIRALYNFAIERNIAKEKFYPFKTYKISKLKGKGLKKALRIDQVKRIVQLDLNKYPYFTNSRNYFVFSFYTRGMNFADMMKLEWKTVDNDKIFYTRSKTKGNFMIKILPPVREILDYYHKNSLGTKYVFPILLKDELTPTQLENRKHKTLQRYNKELKEIAKICEIDKSLSSYVARHSFANCLKQKGVATDVISESMGHQNLAITQAYLKELDSAVLDEASELLL</sequence>
<dbReference type="Pfam" id="PF17293">
    <property type="entry name" value="Arm-DNA-bind_5"/>
    <property type="match status" value="1"/>
</dbReference>
<dbReference type="AlphaFoldDB" id="A0A1M6MJR1"/>
<evidence type="ECO:0000256" key="2">
    <source>
        <dbReference type="ARBA" id="ARBA00023125"/>
    </source>
</evidence>
<dbReference type="SUPFAM" id="SSF56349">
    <property type="entry name" value="DNA breaking-rejoining enzymes"/>
    <property type="match status" value="1"/>
</dbReference>
<keyword evidence="3" id="KW-0233">DNA recombination</keyword>
<dbReference type="STRING" id="558155.SAMN04487911_1439"/>
<dbReference type="Pfam" id="PF00589">
    <property type="entry name" value="Phage_integrase"/>
    <property type="match status" value="1"/>
</dbReference>
<dbReference type="CDD" id="cd01185">
    <property type="entry name" value="INTN1_C_like"/>
    <property type="match status" value="1"/>
</dbReference>
<dbReference type="GO" id="GO:0006310">
    <property type="term" value="P:DNA recombination"/>
    <property type="evidence" value="ECO:0007669"/>
    <property type="project" value="UniProtKB-KW"/>
</dbReference>
<name>A0A1M6MJR1_9FLAO</name>
<dbReference type="PANTHER" id="PTHR30349">
    <property type="entry name" value="PHAGE INTEGRASE-RELATED"/>
    <property type="match status" value="1"/>
</dbReference>
<evidence type="ECO:0000256" key="1">
    <source>
        <dbReference type="ARBA" id="ARBA00008857"/>
    </source>
</evidence>
<dbReference type="InterPro" id="IPR035386">
    <property type="entry name" value="Arm-DNA-bind_5"/>
</dbReference>
<organism evidence="5 6">
    <name type="scientific">Arenibacter nanhaiticus</name>
    <dbReference type="NCBI Taxonomy" id="558155"/>
    <lineage>
        <taxon>Bacteria</taxon>
        <taxon>Pseudomonadati</taxon>
        <taxon>Bacteroidota</taxon>
        <taxon>Flavobacteriia</taxon>
        <taxon>Flavobacteriales</taxon>
        <taxon>Flavobacteriaceae</taxon>
        <taxon>Arenibacter</taxon>
    </lineage>
</organism>